<evidence type="ECO:0000313" key="3">
    <source>
        <dbReference type="Proteomes" id="UP000245910"/>
    </source>
</evidence>
<dbReference type="EMBL" id="LN649232">
    <property type="protein sequence ID" value="CEI38469.1"/>
    <property type="molecule type" value="Genomic_DNA"/>
</dbReference>
<dbReference type="Proteomes" id="UP000245910">
    <property type="component" value="Chromosome IIII"/>
</dbReference>
<protein>
    <submittedName>
        <fullName evidence="2">Uncharacterized protein</fullName>
    </submittedName>
</protein>
<feature type="compositionally biased region" description="Polar residues" evidence="1">
    <location>
        <begin position="63"/>
        <end position="78"/>
    </location>
</feature>
<accession>A0A2L2T0C8</accession>
<evidence type="ECO:0000256" key="1">
    <source>
        <dbReference type="SAM" id="MobiDB-lite"/>
    </source>
</evidence>
<organism evidence="2 3">
    <name type="scientific">Fusarium venenatum</name>
    <dbReference type="NCBI Taxonomy" id="56646"/>
    <lineage>
        <taxon>Eukaryota</taxon>
        <taxon>Fungi</taxon>
        <taxon>Dikarya</taxon>
        <taxon>Ascomycota</taxon>
        <taxon>Pezizomycotina</taxon>
        <taxon>Sordariomycetes</taxon>
        <taxon>Hypocreomycetidae</taxon>
        <taxon>Hypocreales</taxon>
        <taxon>Nectriaceae</taxon>
        <taxon>Fusarium</taxon>
    </lineage>
</organism>
<proteinExistence type="predicted"/>
<sequence>MPQSEIIPKVVEGDKVMRNRIINGTIRAELLLHCHYQQFIPKNQRILYQAWAWSISSIVSSSKANGNATPSSPLSDSGGQAKVRIEVEAVDKPVEIGHVEAIMLY</sequence>
<keyword evidence="3" id="KW-1185">Reference proteome</keyword>
<reference evidence="3" key="1">
    <citation type="submission" date="2014-10" db="EMBL/GenBank/DDBJ databases">
        <authorList>
            <person name="King R."/>
        </authorList>
    </citation>
    <scope>NUCLEOTIDE SEQUENCE [LARGE SCALE GENOMIC DNA]</scope>
    <source>
        <strain evidence="3">A3/5</strain>
    </source>
</reference>
<feature type="region of interest" description="Disordered" evidence="1">
    <location>
        <begin position="61"/>
        <end position="80"/>
    </location>
</feature>
<name>A0A2L2T0C8_9HYPO</name>
<evidence type="ECO:0000313" key="2">
    <source>
        <dbReference type="EMBL" id="CEI38469.1"/>
    </source>
</evidence>
<dbReference type="AlphaFoldDB" id="A0A2L2T0C8"/>